<protein>
    <submittedName>
        <fullName evidence="1">Tautomerase family protein</fullName>
    </submittedName>
</protein>
<dbReference type="RefSeq" id="WP_185381568.1">
    <property type="nucleotide sequence ID" value="NZ_JAASTW010000023.1"/>
</dbReference>
<dbReference type="PANTHER" id="PTHR38460:SF1">
    <property type="entry name" value="TAUTOMERASE YOLI-RELATED"/>
    <property type="match status" value="1"/>
</dbReference>
<organism evidence="1 2">
    <name type="scientific">Listeria immobilis</name>
    <dbReference type="NCBI Taxonomy" id="2713502"/>
    <lineage>
        <taxon>Bacteria</taxon>
        <taxon>Bacillati</taxon>
        <taxon>Bacillota</taxon>
        <taxon>Bacilli</taxon>
        <taxon>Bacillales</taxon>
        <taxon>Listeriaceae</taxon>
        <taxon>Listeria</taxon>
    </lineage>
</organism>
<gene>
    <name evidence="1" type="ORF">HCJ38_13710</name>
</gene>
<dbReference type="InterPro" id="IPR037479">
    <property type="entry name" value="Tauto_MSAD"/>
</dbReference>
<comment type="caution">
    <text evidence="1">The sequence shown here is derived from an EMBL/GenBank/DDBJ whole genome shotgun (WGS) entry which is preliminary data.</text>
</comment>
<evidence type="ECO:0000313" key="2">
    <source>
        <dbReference type="Proteomes" id="UP000561617"/>
    </source>
</evidence>
<dbReference type="Gene3D" id="3.30.429.10">
    <property type="entry name" value="Macrophage Migration Inhibitory Factor"/>
    <property type="match status" value="1"/>
</dbReference>
<sequence>MPLVKIFHGSYFTEETVEKVNQTIHDALIECFQIPENDTFQLWISTDATANFVDAHYLLPNGKRDNEFLYLEIFCGPGRTVEQKRSLYQTIVAGMEQATSLSKQNMFILLNEVSLENWSFGDGKAQMIAF</sequence>
<accession>A0A7X0X9G0</accession>
<dbReference type="EMBL" id="JAASTW010000023">
    <property type="protein sequence ID" value="MBC1490045.1"/>
    <property type="molecule type" value="Genomic_DNA"/>
</dbReference>
<dbReference type="AlphaFoldDB" id="A0A7X0X9G0"/>
<reference evidence="1 2" key="1">
    <citation type="submission" date="2020-03" db="EMBL/GenBank/DDBJ databases">
        <title>Soil Listeria distribution.</title>
        <authorList>
            <person name="Liao J."/>
            <person name="Wiedmann M."/>
        </authorList>
    </citation>
    <scope>NUCLEOTIDE SEQUENCE [LARGE SCALE GENOMIC DNA]</scope>
    <source>
        <strain evidence="1 2">FSL L7-1554</strain>
    </source>
</reference>
<proteinExistence type="predicted"/>
<dbReference type="Proteomes" id="UP000561617">
    <property type="component" value="Unassembled WGS sequence"/>
</dbReference>
<dbReference type="InterPro" id="IPR014347">
    <property type="entry name" value="Tautomerase/MIF_sf"/>
</dbReference>
<dbReference type="PANTHER" id="PTHR38460">
    <property type="entry name" value="TAUTOMERASE YOLI-RELATED"/>
    <property type="match status" value="1"/>
</dbReference>
<evidence type="ECO:0000313" key="1">
    <source>
        <dbReference type="EMBL" id="MBC1490045.1"/>
    </source>
</evidence>
<dbReference type="SUPFAM" id="SSF55331">
    <property type="entry name" value="Tautomerase/MIF"/>
    <property type="match status" value="1"/>
</dbReference>
<name>A0A7X0X9G0_9LIST</name>
<dbReference type="Pfam" id="PF14552">
    <property type="entry name" value="Tautomerase_2"/>
    <property type="match status" value="1"/>
</dbReference>